<evidence type="ECO:0000313" key="2">
    <source>
        <dbReference type="Proteomes" id="UP001295740"/>
    </source>
</evidence>
<sequence>MATITNPVDRPFHMMKLPPELRQAIVDECDSETLGQLMSTCRAMYDASAPRARASIHIMAGKDKIYKLFEKCLRYPLMMGYVKKLGIIIPQDHGGFAGLRLHDEPGDYRFGLVEFISEMHRLQQIYISIADTEAYEDICKELEQGLCHPNASVVAVYPELISGCAPEFARRMFIGRQFPNLQATSFDYSIAKQLGTWSDLWDDQEEPNDISHLKLYEEELPASRVSMSELEALFCFFPNLEILILTGTLRLQLDSCQIGPLARALNPLKNLTRLAIPCYYPWQWEDDMSEEPHYSQRLQAARECLEASPCVEELCIIGPRKHLTFYYPHRDADRPERISDIDVVHSDMEETGDKWPCQILELD</sequence>
<dbReference type="Proteomes" id="UP001295740">
    <property type="component" value="Unassembled WGS sequence"/>
</dbReference>
<evidence type="ECO:0000313" key="1">
    <source>
        <dbReference type="EMBL" id="CAJ2502719.1"/>
    </source>
</evidence>
<organism evidence="1 2">
    <name type="scientific">Anthostomella pinea</name>
    <dbReference type="NCBI Taxonomy" id="933095"/>
    <lineage>
        <taxon>Eukaryota</taxon>
        <taxon>Fungi</taxon>
        <taxon>Dikarya</taxon>
        <taxon>Ascomycota</taxon>
        <taxon>Pezizomycotina</taxon>
        <taxon>Sordariomycetes</taxon>
        <taxon>Xylariomycetidae</taxon>
        <taxon>Xylariales</taxon>
        <taxon>Xylariaceae</taxon>
        <taxon>Anthostomella</taxon>
    </lineage>
</organism>
<reference evidence="1" key="1">
    <citation type="submission" date="2023-10" db="EMBL/GenBank/DDBJ databases">
        <authorList>
            <person name="Hackl T."/>
        </authorList>
    </citation>
    <scope>NUCLEOTIDE SEQUENCE</scope>
</reference>
<name>A0AAI8V812_9PEZI</name>
<dbReference type="AlphaFoldDB" id="A0AAI8V812"/>
<comment type="caution">
    <text evidence="1">The sequence shown here is derived from an EMBL/GenBank/DDBJ whole genome shotgun (WGS) entry which is preliminary data.</text>
</comment>
<dbReference type="EMBL" id="CAUWAG010000004">
    <property type="protein sequence ID" value="CAJ2502719.1"/>
    <property type="molecule type" value="Genomic_DNA"/>
</dbReference>
<proteinExistence type="predicted"/>
<accession>A0AAI8V812</accession>
<gene>
    <name evidence="1" type="ORF">KHLLAP_LOCUS3187</name>
</gene>
<protein>
    <submittedName>
        <fullName evidence="1">Uu.00g101130.m01.CDS01</fullName>
    </submittedName>
</protein>
<keyword evidence="2" id="KW-1185">Reference proteome</keyword>